<comment type="catalytic activity">
    <reaction evidence="7">
        <text>L-cysteinyl-[prolipoprotein] + a 1,2-diacyl-sn-glycero-3-phospho-(1'-sn-glycerol) = an S-1,2-diacyl-sn-glyceryl-L-cysteinyl-[prolipoprotein] + sn-glycerol 1-phosphate + H(+)</text>
        <dbReference type="Rhea" id="RHEA:56712"/>
        <dbReference type="Rhea" id="RHEA-COMP:14679"/>
        <dbReference type="Rhea" id="RHEA-COMP:14680"/>
        <dbReference type="ChEBI" id="CHEBI:15378"/>
        <dbReference type="ChEBI" id="CHEBI:29950"/>
        <dbReference type="ChEBI" id="CHEBI:57685"/>
        <dbReference type="ChEBI" id="CHEBI:64716"/>
        <dbReference type="ChEBI" id="CHEBI:140658"/>
        <dbReference type="EC" id="2.5.1.145"/>
    </reaction>
</comment>
<evidence type="ECO:0000256" key="4">
    <source>
        <dbReference type="ARBA" id="ARBA00022692"/>
    </source>
</evidence>
<dbReference type="Proteomes" id="UP001193501">
    <property type="component" value="Unassembled WGS sequence"/>
</dbReference>
<gene>
    <name evidence="7" type="primary">lgt</name>
    <name evidence="8" type="ORF">GV832_11925</name>
</gene>
<comment type="caution">
    <text evidence="8">The sequence shown here is derived from an EMBL/GenBank/DDBJ whole genome shotgun (WGS) entry which is preliminary data.</text>
</comment>
<dbReference type="AlphaFoldDB" id="A0AAE4YEL3"/>
<dbReference type="PANTHER" id="PTHR30589">
    <property type="entry name" value="PROLIPOPROTEIN DIACYLGLYCERYL TRANSFERASE"/>
    <property type="match status" value="1"/>
</dbReference>
<feature type="transmembrane region" description="Helical" evidence="7">
    <location>
        <begin position="66"/>
        <end position="86"/>
    </location>
</feature>
<dbReference type="Pfam" id="PF01790">
    <property type="entry name" value="LGT"/>
    <property type="match status" value="1"/>
</dbReference>
<evidence type="ECO:0000313" key="9">
    <source>
        <dbReference type="Proteomes" id="UP001193501"/>
    </source>
</evidence>
<evidence type="ECO:0000256" key="3">
    <source>
        <dbReference type="ARBA" id="ARBA00022679"/>
    </source>
</evidence>
<evidence type="ECO:0000256" key="5">
    <source>
        <dbReference type="ARBA" id="ARBA00022989"/>
    </source>
</evidence>
<comment type="function">
    <text evidence="7">Catalyzes the transfer of the diacylglyceryl group from phosphatidylglycerol to the sulfhydryl group of the N-terminal cysteine of a prolipoprotein, the first step in the formation of mature lipoproteins.</text>
</comment>
<keyword evidence="5 7" id="KW-1133">Transmembrane helix</keyword>
<evidence type="ECO:0000256" key="6">
    <source>
        <dbReference type="ARBA" id="ARBA00023136"/>
    </source>
</evidence>
<evidence type="ECO:0000256" key="2">
    <source>
        <dbReference type="ARBA" id="ARBA00022475"/>
    </source>
</evidence>
<keyword evidence="3 7" id="KW-0808">Transferase</keyword>
<evidence type="ECO:0000256" key="7">
    <source>
        <dbReference type="HAMAP-Rule" id="MF_01147"/>
    </source>
</evidence>
<comment type="similarity">
    <text evidence="1 7">Belongs to the Lgt family.</text>
</comment>
<comment type="caution">
    <text evidence="7">Lacks conserved residue(s) required for the propagation of feature annotation.</text>
</comment>
<accession>A0AAE4YEL3</accession>
<name>A0AAE4YEL3_9RHOB</name>
<keyword evidence="9" id="KW-1185">Reference proteome</keyword>
<dbReference type="RefSeq" id="WP_168775106.1">
    <property type="nucleotide sequence ID" value="NZ_JAABNR010000010.1"/>
</dbReference>
<keyword evidence="6 7" id="KW-0472">Membrane</keyword>
<proteinExistence type="inferred from homology"/>
<reference evidence="8" key="1">
    <citation type="submission" date="2020-01" db="EMBL/GenBank/DDBJ databases">
        <authorList>
            <person name="Chen W.-M."/>
        </authorList>
    </citation>
    <scope>NUCLEOTIDE SEQUENCE</scope>
    <source>
        <strain evidence="8">CYK-10</strain>
    </source>
</reference>
<feature type="transmembrane region" description="Helical" evidence="7">
    <location>
        <begin position="106"/>
        <end position="124"/>
    </location>
</feature>
<dbReference type="EMBL" id="JAABNR010000010">
    <property type="protein sequence ID" value="NBZ88290.1"/>
    <property type="molecule type" value="Genomic_DNA"/>
</dbReference>
<keyword evidence="2 7" id="KW-1003">Cell membrane</keyword>
<dbReference type="EC" id="2.5.1.145" evidence="7"/>
<feature type="transmembrane region" description="Helical" evidence="7">
    <location>
        <begin position="136"/>
        <end position="154"/>
    </location>
</feature>
<dbReference type="GO" id="GO:0042158">
    <property type="term" value="P:lipoprotein biosynthetic process"/>
    <property type="evidence" value="ECO:0007669"/>
    <property type="project" value="UniProtKB-UniRule"/>
</dbReference>
<protein>
    <recommendedName>
        <fullName evidence="7">Phosphatidylglycerol--prolipoprotein diacylglyceryl transferase</fullName>
        <ecNumber evidence="7">2.5.1.145</ecNumber>
    </recommendedName>
</protein>
<dbReference type="GO" id="GO:0005886">
    <property type="term" value="C:plasma membrane"/>
    <property type="evidence" value="ECO:0007669"/>
    <property type="project" value="UniProtKB-SubCell"/>
</dbReference>
<organism evidence="8 9">
    <name type="scientific">Stagnihabitans tardus</name>
    <dbReference type="NCBI Taxonomy" id="2699202"/>
    <lineage>
        <taxon>Bacteria</taxon>
        <taxon>Pseudomonadati</taxon>
        <taxon>Pseudomonadota</taxon>
        <taxon>Alphaproteobacteria</taxon>
        <taxon>Rhodobacterales</taxon>
        <taxon>Paracoccaceae</taxon>
        <taxon>Stagnihabitans</taxon>
    </lineage>
</organism>
<dbReference type="InterPro" id="IPR001640">
    <property type="entry name" value="Lgt"/>
</dbReference>
<feature type="binding site" evidence="7">
    <location>
        <position position="149"/>
    </location>
    <ligand>
        <name>a 1,2-diacyl-sn-glycero-3-phospho-(1'-sn-glycerol)</name>
        <dbReference type="ChEBI" id="CHEBI:64716"/>
    </ligand>
</feature>
<comment type="subcellular location">
    <subcellularLocation>
        <location evidence="7">Cell membrane</location>
        <topology evidence="7">Multi-pass membrane protein</topology>
    </subcellularLocation>
</comment>
<dbReference type="HAMAP" id="MF_01147">
    <property type="entry name" value="Lgt"/>
    <property type="match status" value="1"/>
</dbReference>
<evidence type="ECO:0000256" key="1">
    <source>
        <dbReference type="ARBA" id="ARBA00007150"/>
    </source>
</evidence>
<dbReference type="PANTHER" id="PTHR30589:SF0">
    <property type="entry name" value="PHOSPHATIDYLGLYCEROL--PROLIPOPROTEIN DIACYLGLYCERYL TRANSFERASE"/>
    <property type="match status" value="1"/>
</dbReference>
<comment type="pathway">
    <text evidence="7">Protein modification; lipoprotein biosynthesis (diacylglyceryl transfer).</text>
</comment>
<keyword evidence="4 7" id="KW-0812">Transmembrane</keyword>
<feature type="transmembrane region" description="Helical" evidence="7">
    <location>
        <begin position="25"/>
        <end position="43"/>
    </location>
</feature>
<dbReference type="NCBIfam" id="TIGR00544">
    <property type="entry name" value="lgt"/>
    <property type="match status" value="1"/>
</dbReference>
<evidence type="ECO:0000313" key="8">
    <source>
        <dbReference type="EMBL" id="NBZ88290.1"/>
    </source>
</evidence>
<dbReference type="GO" id="GO:0008961">
    <property type="term" value="F:phosphatidylglycerol-prolipoprotein diacylglyceryl transferase activity"/>
    <property type="evidence" value="ECO:0007669"/>
    <property type="project" value="UniProtKB-UniRule"/>
</dbReference>
<sequence length="294" mass="32404">MSYIPFPPLSPEIFSIDIGGMTFALRWYALAYIVGLMAGVWLIRRALRSARLWDAVPMTEDQLDRLLTWVIAGVLIGGRLGYVLFYQPAHFAAHPELIIRVWEGGMSFHGGFLGVTIAGLIFAWREKIPALTVGDLFAMVAPIGLFLGRLSNFINAELWGRPTTMPWGVAFPGDEAQLCPGVVGICARHPSQLYEAALEGLLLGAIVLWAAWRGDWLRRPGRIMGTFIAGYGIARFVVEFFRQPDVQFITEGNPLGLAWQVGGYGLTQGQALSLPMIAAGLWFFARARHVQGSK</sequence>